<comment type="caution">
    <text evidence="7">The sequence shown here is derived from an EMBL/GenBank/DDBJ whole genome shotgun (WGS) entry which is preliminary data.</text>
</comment>
<dbReference type="GO" id="GO:0009055">
    <property type="term" value="F:electron transfer activity"/>
    <property type="evidence" value="ECO:0007669"/>
    <property type="project" value="InterPro"/>
</dbReference>
<dbReference type="InterPro" id="IPR009056">
    <property type="entry name" value="Cyt_c-like_dom"/>
</dbReference>
<evidence type="ECO:0000256" key="1">
    <source>
        <dbReference type="ARBA" id="ARBA00022617"/>
    </source>
</evidence>
<dbReference type="SUPFAM" id="SSF46626">
    <property type="entry name" value="Cytochrome c"/>
    <property type="match status" value="1"/>
</dbReference>
<sequence>MSYKLLVIFCFAFLVFANKANAQNPSLERGKNVYTIFCQSCHGENGEGMPGAFPPLAKTNRLKDTKKLVDIIKKGMTGEITVLGNKYNAEMSAVDLSDQEVADVVHYIRKSWGNKY</sequence>
<dbReference type="AlphaFoldDB" id="A0A437PMX9"/>
<keyword evidence="3 4" id="KW-0408">Iron</keyword>
<dbReference type="PANTHER" id="PTHR35008">
    <property type="entry name" value="BLL4482 PROTEIN-RELATED"/>
    <property type="match status" value="1"/>
</dbReference>
<evidence type="ECO:0000256" key="2">
    <source>
        <dbReference type="ARBA" id="ARBA00022723"/>
    </source>
</evidence>
<evidence type="ECO:0000256" key="5">
    <source>
        <dbReference type="SAM" id="SignalP"/>
    </source>
</evidence>
<dbReference type="InterPro" id="IPR051459">
    <property type="entry name" value="Cytochrome_c-type_DH"/>
</dbReference>
<evidence type="ECO:0000256" key="4">
    <source>
        <dbReference type="PROSITE-ProRule" id="PRU00433"/>
    </source>
</evidence>
<feature type="signal peptide" evidence="5">
    <location>
        <begin position="1"/>
        <end position="22"/>
    </location>
</feature>
<feature type="domain" description="Cytochrome c" evidence="6">
    <location>
        <begin position="25"/>
        <end position="112"/>
    </location>
</feature>
<keyword evidence="2 4" id="KW-0479">Metal-binding</keyword>
<dbReference type="Proteomes" id="UP000282832">
    <property type="component" value="Unassembled WGS sequence"/>
</dbReference>
<keyword evidence="8" id="KW-1185">Reference proteome</keyword>
<accession>A0A437PMX9</accession>
<dbReference type="InterPro" id="IPR036909">
    <property type="entry name" value="Cyt_c-like_dom_sf"/>
</dbReference>
<dbReference type="PANTHER" id="PTHR35008:SF8">
    <property type="entry name" value="ALCOHOL DEHYDROGENASE CYTOCHROME C SUBUNIT"/>
    <property type="match status" value="1"/>
</dbReference>
<keyword evidence="5" id="KW-0732">Signal</keyword>
<evidence type="ECO:0000259" key="6">
    <source>
        <dbReference type="PROSITE" id="PS51007"/>
    </source>
</evidence>
<organism evidence="7 8">
    <name type="scientific">Sandaracinomonas limnophila</name>
    <dbReference type="NCBI Taxonomy" id="1862386"/>
    <lineage>
        <taxon>Bacteria</taxon>
        <taxon>Pseudomonadati</taxon>
        <taxon>Bacteroidota</taxon>
        <taxon>Cytophagia</taxon>
        <taxon>Cytophagales</taxon>
        <taxon>Flectobacillaceae</taxon>
        <taxon>Sandaracinomonas</taxon>
    </lineage>
</organism>
<evidence type="ECO:0000256" key="3">
    <source>
        <dbReference type="ARBA" id="ARBA00023004"/>
    </source>
</evidence>
<reference evidence="7 8" key="1">
    <citation type="submission" date="2019-01" db="EMBL/GenBank/DDBJ databases">
        <authorList>
            <person name="Chen W.-M."/>
        </authorList>
    </citation>
    <scope>NUCLEOTIDE SEQUENCE [LARGE SCALE GENOMIC DNA]</scope>
    <source>
        <strain evidence="7 8">FSY-15</strain>
    </source>
</reference>
<dbReference type="Pfam" id="PF00034">
    <property type="entry name" value="Cytochrom_C"/>
    <property type="match status" value="1"/>
</dbReference>
<keyword evidence="1 4" id="KW-0349">Heme</keyword>
<protein>
    <submittedName>
        <fullName evidence="7">Cytochrome c</fullName>
    </submittedName>
</protein>
<gene>
    <name evidence="7" type="ORF">EOJ36_11125</name>
</gene>
<dbReference type="RefSeq" id="WP_127805362.1">
    <property type="nucleotide sequence ID" value="NZ_SACY01000005.1"/>
</dbReference>
<dbReference type="GO" id="GO:0046872">
    <property type="term" value="F:metal ion binding"/>
    <property type="evidence" value="ECO:0007669"/>
    <property type="project" value="UniProtKB-KW"/>
</dbReference>
<feature type="chain" id="PRO_5019544733" evidence="5">
    <location>
        <begin position="23"/>
        <end position="116"/>
    </location>
</feature>
<dbReference type="EMBL" id="SACY01000005">
    <property type="protein sequence ID" value="RVU23620.1"/>
    <property type="molecule type" value="Genomic_DNA"/>
</dbReference>
<dbReference type="Gene3D" id="1.10.760.10">
    <property type="entry name" value="Cytochrome c-like domain"/>
    <property type="match status" value="1"/>
</dbReference>
<dbReference type="PROSITE" id="PS51007">
    <property type="entry name" value="CYTC"/>
    <property type="match status" value="1"/>
</dbReference>
<evidence type="ECO:0000313" key="8">
    <source>
        <dbReference type="Proteomes" id="UP000282832"/>
    </source>
</evidence>
<dbReference type="GO" id="GO:0020037">
    <property type="term" value="F:heme binding"/>
    <property type="evidence" value="ECO:0007669"/>
    <property type="project" value="InterPro"/>
</dbReference>
<name>A0A437PMX9_9BACT</name>
<dbReference type="OrthoDB" id="9811395at2"/>
<proteinExistence type="predicted"/>
<evidence type="ECO:0000313" key="7">
    <source>
        <dbReference type="EMBL" id="RVU23620.1"/>
    </source>
</evidence>